<evidence type="ECO:0000256" key="2">
    <source>
        <dbReference type="ARBA" id="ARBA00022729"/>
    </source>
</evidence>
<organism evidence="12 13">
    <name type="scientific">Temnothorax longispinosus</name>
    <dbReference type="NCBI Taxonomy" id="300112"/>
    <lineage>
        <taxon>Eukaryota</taxon>
        <taxon>Metazoa</taxon>
        <taxon>Ecdysozoa</taxon>
        <taxon>Arthropoda</taxon>
        <taxon>Hexapoda</taxon>
        <taxon>Insecta</taxon>
        <taxon>Pterygota</taxon>
        <taxon>Neoptera</taxon>
        <taxon>Endopterygota</taxon>
        <taxon>Hymenoptera</taxon>
        <taxon>Apocrita</taxon>
        <taxon>Aculeata</taxon>
        <taxon>Formicoidea</taxon>
        <taxon>Formicidae</taxon>
        <taxon>Myrmicinae</taxon>
        <taxon>Temnothorax</taxon>
    </lineage>
</organism>
<dbReference type="SUPFAM" id="SSF49785">
    <property type="entry name" value="Galactose-binding domain-like"/>
    <property type="match status" value="1"/>
</dbReference>
<evidence type="ECO:0000259" key="11">
    <source>
        <dbReference type="Pfam" id="PF21467"/>
    </source>
</evidence>
<evidence type="ECO:0000259" key="9">
    <source>
        <dbReference type="Pfam" id="PF01301"/>
    </source>
</evidence>
<dbReference type="InterPro" id="IPR031330">
    <property type="entry name" value="Gly_Hdrlase_35_cat"/>
</dbReference>
<keyword evidence="13" id="KW-1185">Reference proteome</keyword>
<dbReference type="SUPFAM" id="SSF51445">
    <property type="entry name" value="(Trans)glycosidases"/>
    <property type="match status" value="2"/>
</dbReference>
<dbReference type="STRING" id="300112.A0A4S2L5L3"/>
<dbReference type="InterPro" id="IPR008979">
    <property type="entry name" value="Galactose-bd-like_sf"/>
</dbReference>
<feature type="chain" id="PRO_5020438551" description="Beta-galactosidase" evidence="8">
    <location>
        <begin position="20"/>
        <end position="965"/>
    </location>
</feature>
<feature type="domain" description="Beta-galactosidase galactose-binding" evidence="11">
    <location>
        <begin position="880"/>
        <end position="940"/>
    </location>
</feature>
<evidence type="ECO:0000256" key="4">
    <source>
        <dbReference type="ARBA" id="ARBA00023180"/>
    </source>
</evidence>
<feature type="domain" description="Glycoside hydrolase 35 catalytic" evidence="9">
    <location>
        <begin position="43"/>
        <end position="238"/>
    </location>
</feature>
<dbReference type="FunFam" id="3.20.20.80:FF:000115">
    <property type="entry name" value="Beta-galactosidase"/>
    <property type="match status" value="1"/>
</dbReference>
<evidence type="ECO:0000256" key="1">
    <source>
        <dbReference type="ARBA" id="ARBA00009809"/>
    </source>
</evidence>
<dbReference type="Gene3D" id="2.60.120.260">
    <property type="entry name" value="Galactose-binding domain-like"/>
    <property type="match status" value="3"/>
</dbReference>
<feature type="domain" description="Beta-galactosidase 1-like first all-beta" evidence="10">
    <location>
        <begin position="745"/>
        <end position="851"/>
    </location>
</feature>
<sequence length="965" mass="108818">MWSLTTLLVTTLAFGSAISKTVNLPSNDTEWRYGFEVDYENNQFLLDGKPFRYVSGSFHYFRAPRQYWRDRLRKMRAAGLNAVSTYVEWSFHEPEPGQFNWAGDADLVNFLNIAQEEDLLVLLRPGPYICAERDLGGLPYWLLREVPNMKFRTKDADFVRYATLYLNQVLDKVEPLLRGNGGPVIMVQVENEYGSYKACDTEYTDILKEVFVKKIGNKALLYTADGASASLLRCGFVPGWFTHWGDTMKRVKTKPVIKTLKEMLAVGASVNFYMFYGGTNFGFTSGANGGGNVYNPQLTSYDYDAPLTEAGDPTDKYFAIRDVVGLYLPLPNMSLPTVSPKGNYGPVLLEPVQKLLDSQSPFADTEWRYGFEVDYENNQFLLDGKPFRYVSGSFHYFRAPRQYWRDRLRKMRAAGLNAVSTYVEWSLHEPEPGQFNWAGDADLVNFLNIAQEEDLLVLLRPGPYICAERDLGGLPYWLLREVPNIKLRTKDADFVRYATLYLNQVLDKVEPLLRGNGGPVIMVQIENEYGSYNACDTEYTDMLKEVFVRKIGNKALLYTTDGNSASLLRCGFVPGAYATVDFGTASNVTNSFQIMRLYQPRGPLVNSEFYPGWLTHWGDIFQRVKTKAVTKTLREMLAVGASVNFYMFYGGTNFGFTSGANGGVNVYSPQLTSYDYDAPLTEAGDPTDKYFAIRDVIGLYLPLPNMSLPTVSPKGNYGPVLLEPVQKLLDSQSPFAVIRTTGHQPKTFEALSVNQGFVLYETELPSPFSDPAILRATTKDRALVYVDDRLCGTLSRMDKIFTLPLENPYGRHLSLLVENQGRLNFGNDIHDFKGISNVTLSDTKLTTWNMTGYTFSDVSSLRTPNMTTIHIESGTLYNGPVFLRGRFTISEQPLDTFLDTSGWGKGVAFVNGHNLGRYWPLTGPQITLYVPAPYLRIGENELIILELEYVSQTRKMKFQSVPNLG</sequence>
<dbReference type="PANTHER" id="PTHR23421">
    <property type="entry name" value="BETA-GALACTOSIDASE RELATED"/>
    <property type="match status" value="1"/>
</dbReference>
<dbReference type="Pfam" id="PF21467">
    <property type="entry name" value="BetaGal_gal-bd"/>
    <property type="match status" value="1"/>
</dbReference>
<evidence type="ECO:0000256" key="8">
    <source>
        <dbReference type="SAM" id="SignalP"/>
    </source>
</evidence>
<dbReference type="FunFam" id="3.20.20.80:FF:000017">
    <property type="entry name" value="Beta-galactosidase"/>
    <property type="match status" value="1"/>
</dbReference>
<protein>
    <recommendedName>
        <fullName evidence="6">Beta-galactosidase</fullName>
        <ecNumber evidence="6">3.2.1.23</ecNumber>
    </recommendedName>
</protein>
<comment type="catalytic activity">
    <reaction evidence="6">
        <text>Hydrolysis of terminal non-reducing beta-D-galactose residues in beta-D-galactosides.</text>
        <dbReference type="EC" id="3.2.1.23"/>
    </reaction>
</comment>
<keyword evidence="2 8" id="KW-0732">Signal</keyword>
<evidence type="ECO:0000313" key="13">
    <source>
        <dbReference type="Proteomes" id="UP000310200"/>
    </source>
</evidence>
<dbReference type="Gene3D" id="3.20.20.80">
    <property type="entry name" value="Glycosidases"/>
    <property type="match status" value="2"/>
</dbReference>
<dbReference type="InterPro" id="IPR001944">
    <property type="entry name" value="Glycoside_Hdrlase_35"/>
</dbReference>
<dbReference type="AlphaFoldDB" id="A0A4S2L5L3"/>
<dbReference type="InterPro" id="IPR019801">
    <property type="entry name" value="Glyco_hydro_35_CS"/>
</dbReference>
<dbReference type="PRINTS" id="PR00742">
    <property type="entry name" value="GLHYDRLASE35"/>
</dbReference>
<dbReference type="EC" id="3.2.1.23" evidence="6"/>
<feature type="domain" description="Glycoside hydrolase 35 catalytic" evidence="9">
    <location>
        <begin position="379"/>
        <end position="698"/>
    </location>
</feature>
<accession>A0A4S2L5L3</accession>
<name>A0A4S2L5L3_9HYME</name>
<reference evidence="12 13" key="1">
    <citation type="journal article" date="2019" name="Philos. Trans. R. Soc. Lond., B, Biol. Sci.">
        <title>Ant behaviour and brain gene expression of defending hosts depend on the ecological success of the intruding social parasite.</title>
        <authorList>
            <person name="Kaur R."/>
            <person name="Stoldt M."/>
            <person name="Jongepier E."/>
            <person name="Feldmeyer B."/>
            <person name="Menzel F."/>
            <person name="Bornberg-Bauer E."/>
            <person name="Foitzik S."/>
        </authorList>
    </citation>
    <scope>NUCLEOTIDE SEQUENCE [LARGE SCALE GENOMIC DNA]</scope>
    <source>
        <tissue evidence="12">Whole body</tissue>
    </source>
</reference>
<comment type="caution">
    <text evidence="12">The sequence shown here is derived from an EMBL/GenBank/DDBJ whole genome shotgun (WGS) entry which is preliminary data.</text>
</comment>
<dbReference type="InterPro" id="IPR048912">
    <property type="entry name" value="BetaGal1-like_ABD1"/>
</dbReference>
<dbReference type="GO" id="GO:0005975">
    <property type="term" value="P:carbohydrate metabolic process"/>
    <property type="evidence" value="ECO:0007669"/>
    <property type="project" value="InterPro"/>
</dbReference>
<evidence type="ECO:0000256" key="5">
    <source>
        <dbReference type="ARBA" id="ARBA00023295"/>
    </source>
</evidence>
<evidence type="ECO:0000256" key="7">
    <source>
        <dbReference type="RuleBase" id="RU003679"/>
    </source>
</evidence>
<evidence type="ECO:0000259" key="10">
    <source>
        <dbReference type="Pfam" id="PF21317"/>
    </source>
</evidence>
<evidence type="ECO:0000256" key="6">
    <source>
        <dbReference type="RuleBase" id="RU000675"/>
    </source>
</evidence>
<dbReference type="Pfam" id="PF21317">
    <property type="entry name" value="BetaGal_ABD_1"/>
    <property type="match status" value="1"/>
</dbReference>
<keyword evidence="3 6" id="KW-0378">Hydrolase</keyword>
<keyword evidence="5 6" id="KW-0326">Glycosidase</keyword>
<dbReference type="InterPro" id="IPR048913">
    <property type="entry name" value="BetaGal_gal-bd"/>
</dbReference>
<dbReference type="Proteomes" id="UP000310200">
    <property type="component" value="Unassembled WGS sequence"/>
</dbReference>
<dbReference type="Pfam" id="PF01301">
    <property type="entry name" value="Glyco_hydro_35"/>
    <property type="match status" value="2"/>
</dbReference>
<keyword evidence="4" id="KW-0325">Glycoprotein</keyword>
<comment type="similarity">
    <text evidence="1 7">Belongs to the glycosyl hydrolase 35 family.</text>
</comment>
<dbReference type="GO" id="GO:0004565">
    <property type="term" value="F:beta-galactosidase activity"/>
    <property type="evidence" value="ECO:0007669"/>
    <property type="project" value="UniProtKB-EC"/>
</dbReference>
<dbReference type="InterPro" id="IPR017853">
    <property type="entry name" value="GH"/>
</dbReference>
<evidence type="ECO:0000256" key="3">
    <source>
        <dbReference type="ARBA" id="ARBA00022801"/>
    </source>
</evidence>
<feature type="signal peptide" evidence="8">
    <location>
        <begin position="1"/>
        <end position="19"/>
    </location>
</feature>
<proteinExistence type="inferred from homology"/>
<dbReference type="EMBL" id="QBLH01000078">
    <property type="protein sequence ID" value="TGZ57980.1"/>
    <property type="molecule type" value="Genomic_DNA"/>
</dbReference>
<dbReference type="PROSITE" id="PS01182">
    <property type="entry name" value="GLYCOSYL_HYDROL_F35"/>
    <property type="match status" value="2"/>
</dbReference>
<gene>
    <name evidence="12" type="ORF">DBV15_09226</name>
</gene>
<evidence type="ECO:0000313" key="12">
    <source>
        <dbReference type="EMBL" id="TGZ57980.1"/>
    </source>
</evidence>